<comment type="subcellular location">
    <subcellularLocation>
        <location evidence="1">Cytoplasm</location>
        <location evidence="1">Cytoskeleton</location>
    </subcellularLocation>
</comment>
<keyword evidence="5 10" id="KW-0067">ATP-binding</keyword>
<evidence type="ECO:0000259" key="13">
    <source>
        <dbReference type="PROSITE" id="PS50067"/>
    </source>
</evidence>
<feature type="coiled-coil region" evidence="11">
    <location>
        <begin position="701"/>
        <end position="728"/>
    </location>
</feature>
<feature type="compositionally biased region" description="Basic and acidic residues" evidence="12">
    <location>
        <begin position="835"/>
        <end position="849"/>
    </location>
</feature>
<name>A0A9N8YX61_9GLOM</name>
<keyword evidence="4 10" id="KW-0547">Nucleotide-binding</keyword>
<evidence type="ECO:0000256" key="7">
    <source>
        <dbReference type="ARBA" id="ARBA00023212"/>
    </source>
</evidence>
<dbReference type="GO" id="GO:0007018">
    <property type="term" value="P:microtubule-based movement"/>
    <property type="evidence" value="ECO:0007669"/>
    <property type="project" value="InterPro"/>
</dbReference>
<dbReference type="GO" id="GO:0005876">
    <property type="term" value="C:spindle microtubule"/>
    <property type="evidence" value="ECO:0007669"/>
    <property type="project" value="TreeGrafter"/>
</dbReference>
<dbReference type="PROSITE" id="PS00411">
    <property type="entry name" value="KINESIN_MOTOR_1"/>
    <property type="match status" value="1"/>
</dbReference>
<evidence type="ECO:0000256" key="4">
    <source>
        <dbReference type="ARBA" id="ARBA00022741"/>
    </source>
</evidence>
<organism evidence="14 15">
    <name type="scientific">Dentiscutata erythropus</name>
    <dbReference type="NCBI Taxonomy" id="1348616"/>
    <lineage>
        <taxon>Eukaryota</taxon>
        <taxon>Fungi</taxon>
        <taxon>Fungi incertae sedis</taxon>
        <taxon>Mucoromycota</taxon>
        <taxon>Glomeromycotina</taxon>
        <taxon>Glomeromycetes</taxon>
        <taxon>Diversisporales</taxon>
        <taxon>Gigasporaceae</taxon>
        <taxon>Dentiscutata</taxon>
    </lineage>
</organism>
<dbReference type="PRINTS" id="PR00380">
    <property type="entry name" value="KINESINHEAVY"/>
</dbReference>
<dbReference type="PANTHER" id="PTHR47970:SF12">
    <property type="entry name" value="KINESIN FAMILY MEMBER 11"/>
    <property type="match status" value="1"/>
</dbReference>
<keyword evidence="3 10" id="KW-0493">Microtubule</keyword>
<dbReference type="GO" id="GO:0008574">
    <property type="term" value="F:plus-end-directed microtubule motor activity"/>
    <property type="evidence" value="ECO:0007669"/>
    <property type="project" value="TreeGrafter"/>
</dbReference>
<keyword evidence="7" id="KW-0206">Cytoskeleton</keyword>
<dbReference type="OrthoDB" id="3176171at2759"/>
<comment type="caution">
    <text evidence="9">Lacks conserved residue(s) required for the propagation of feature annotation.</text>
</comment>
<dbReference type="PANTHER" id="PTHR47970">
    <property type="entry name" value="KINESIN-LIKE PROTEIN KIF11"/>
    <property type="match status" value="1"/>
</dbReference>
<dbReference type="InterPro" id="IPR027417">
    <property type="entry name" value="P-loop_NTPase"/>
</dbReference>
<evidence type="ECO:0000256" key="2">
    <source>
        <dbReference type="ARBA" id="ARBA00022490"/>
    </source>
</evidence>
<dbReference type="GO" id="GO:0005634">
    <property type="term" value="C:nucleus"/>
    <property type="evidence" value="ECO:0007669"/>
    <property type="project" value="TreeGrafter"/>
</dbReference>
<dbReference type="Pfam" id="PF00225">
    <property type="entry name" value="Kinesin"/>
    <property type="match status" value="1"/>
</dbReference>
<comment type="similarity">
    <text evidence="8">Belongs to the TRAFAC class myosin-kinesin ATPase superfamily. Kinesin family. KIN-5/BimC subfamily.</text>
</comment>
<feature type="domain" description="Kinesin motor" evidence="13">
    <location>
        <begin position="34"/>
        <end position="342"/>
    </location>
</feature>
<keyword evidence="11" id="KW-0175">Coiled coil</keyword>
<evidence type="ECO:0000256" key="10">
    <source>
        <dbReference type="RuleBase" id="RU000394"/>
    </source>
</evidence>
<evidence type="ECO:0000313" key="14">
    <source>
        <dbReference type="EMBL" id="CAG8453766.1"/>
    </source>
</evidence>
<dbReference type="GO" id="GO:0008017">
    <property type="term" value="F:microtubule binding"/>
    <property type="evidence" value="ECO:0007669"/>
    <property type="project" value="InterPro"/>
</dbReference>
<evidence type="ECO:0000256" key="3">
    <source>
        <dbReference type="ARBA" id="ARBA00022701"/>
    </source>
</evidence>
<evidence type="ECO:0000313" key="15">
    <source>
        <dbReference type="Proteomes" id="UP000789405"/>
    </source>
</evidence>
<protein>
    <recommendedName>
        <fullName evidence="10">Kinesin-like protein</fullName>
    </recommendedName>
</protein>
<dbReference type="SMART" id="SM00129">
    <property type="entry name" value="KISc"/>
    <property type="match status" value="1"/>
</dbReference>
<gene>
    <name evidence="14" type="ORF">DERYTH_LOCUS654</name>
</gene>
<dbReference type="GO" id="GO:0005524">
    <property type="term" value="F:ATP binding"/>
    <property type="evidence" value="ECO:0007669"/>
    <property type="project" value="UniProtKB-KW"/>
</dbReference>
<dbReference type="InterPro" id="IPR047149">
    <property type="entry name" value="KIF11-like"/>
</dbReference>
<comment type="caution">
    <text evidence="14">The sequence shown here is derived from an EMBL/GenBank/DDBJ whole genome shotgun (WGS) entry which is preliminary data.</text>
</comment>
<evidence type="ECO:0000256" key="8">
    <source>
        <dbReference type="ARBA" id="ARBA00034704"/>
    </source>
</evidence>
<sequence length="858" mass="98095">MSFNGEFTGSERSKKRRRSNNENSTTKEGEKAINIQVVVRCRARIEREVAANSPIIVQATPREIKIWSNTQDMMPHKTFTFDKVFGSDADQSKIFDTIVIPILHEGKLDLCNGNISPDAGVIPRSLYYLFDTLEAEQADFSVKISYIELYNEELKDLLSSDSDTRQLKILDDVNRKCVLQGHEEVLIKSAEDGINVLKQGSIKRQVAQTNYNKNSSRSHSVFLITVHIKETMPDGEDLLKVGKFNLVDLAGSENISRTGAENLRAKEAGKINKSLLTLGRCINSLNEHNQHIPYRESKLTRLLQDSLGGHTKTCIIATISPAKLSYEETISTLDYAQRAKNILNKPVANQRVTKKALIKEYIGEIERLRADLLAAREKNGIYLSQDTYQNLVDENQSRKDENEELKKSNETLKQQVEKFEQENSIINRKLLRQISVNNHHQKVFQEFQQMMLSVTSQLEYKFNEIKSVHIGFGELIYNKAREFMERRENEISTVVKCIEERIDQSLIQKDQIIQIFDNQEQIAVNLNSELSKFREETLKLMDQKSQELRDNASATFNTFQNDLSNQFEKVQSYQVKFGEDLSGLMKTTQEHITSQNQAVDSFRNFTHETSNSQIDCMIEQKHLLTQLAEEDVLLRKSMEKEVLAIVSEAMKKFGDAHSAKIENVINNFQDVIQKNVDSVKSLDEACNNVANDINVANTSYLTNFNNRYDASKENLSALENENRLVRIDTIEDNIYTQLDESKDALRSKIISLDTFASAAVKETQELQKQHAQSFNSFTTDVTQGFSEVQNQFIRTKMDSETMTKSVFELNQANTSASSGLYNNFANQVQRSREEINSLSEKFNDSDTKIRSPTTKRIR</sequence>
<evidence type="ECO:0000256" key="9">
    <source>
        <dbReference type="PROSITE-ProRule" id="PRU00283"/>
    </source>
</evidence>
<dbReference type="SUPFAM" id="SSF52540">
    <property type="entry name" value="P-loop containing nucleoside triphosphate hydrolases"/>
    <property type="match status" value="1"/>
</dbReference>
<dbReference type="EMBL" id="CAJVPY010000154">
    <property type="protein sequence ID" value="CAG8453766.1"/>
    <property type="molecule type" value="Genomic_DNA"/>
</dbReference>
<dbReference type="AlphaFoldDB" id="A0A9N8YX61"/>
<feature type="region of interest" description="Disordered" evidence="12">
    <location>
        <begin position="835"/>
        <end position="858"/>
    </location>
</feature>
<dbReference type="InterPro" id="IPR001752">
    <property type="entry name" value="Kinesin_motor_dom"/>
</dbReference>
<keyword evidence="2" id="KW-0963">Cytoplasm</keyword>
<dbReference type="Gene3D" id="3.40.850.10">
    <property type="entry name" value="Kinesin motor domain"/>
    <property type="match status" value="1"/>
</dbReference>
<dbReference type="Proteomes" id="UP000789405">
    <property type="component" value="Unassembled WGS sequence"/>
</dbReference>
<evidence type="ECO:0000256" key="11">
    <source>
        <dbReference type="SAM" id="Coils"/>
    </source>
</evidence>
<dbReference type="InterPro" id="IPR036961">
    <property type="entry name" value="Kinesin_motor_dom_sf"/>
</dbReference>
<keyword evidence="6 10" id="KW-0505">Motor protein</keyword>
<feature type="region of interest" description="Disordered" evidence="12">
    <location>
        <begin position="1"/>
        <end position="28"/>
    </location>
</feature>
<dbReference type="PROSITE" id="PS50067">
    <property type="entry name" value="KINESIN_MOTOR_2"/>
    <property type="match status" value="1"/>
</dbReference>
<evidence type="ECO:0000256" key="5">
    <source>
        <dbReference type="ARBA" id="ARBA00022840"/>
    </source>
</evidence>
<proteinExistence type="inferred from homology"/>
<dbReference type="GO" id="GO:0072686">
    <property type="term" value="C:mitotic spindle"/>
    <property type="evidence" value="ECO:0007669"/>
    <property type="project" value="TreeGrafter"/>
</dbReference>
<dbReference type="GO" id="GO:0000073">
    <property type="term" value="P:initial mitotic spindle pole body separation"/>
    <property type="evidence" value="ECO:0007669"/>
    <property type="project" value="TreeGrafter"/>
</dbReference>
<keyword evidence="15" id="KW-1185">Reference proteome</keyword>
<evidence type="ECO:0000256" key="6">
    <source>
        <dbReference type="ARBA" id="ARBA00023175"/>
    </source>
</evidence>
<reference evidence="14" key="1">
    <citation type="submission" date="2021-06" db="EMBL/GenBank/DDBJ databases">
        <authorList>
            <person name="Kallberg Y."/>
            <person name="Tangrot J."/>
            <person name="Rosling A."/>
        </authorList>
    </citation>
    <scope>NUCLEOTIDE SEQUENCE</scope>
    <source>
        <strain evidence="14">MA453B</strain>
    </source>
</reference>
<dbReference type="InterPro" id="IPR019821">
    <property type="entry name" value="Kinesin_motor_CS"/>
</dbReference>
<dbReference type="FunFam" id="3.40.850.10:FF:000019">
    <property type="entry name" value="Kinesin-like protein KIN-5D"/>
    <property type="match status" value="1"/>
</dbReference>
<accession>A0A9N8YX61</accession>
<evidence type="ECO:0000256" key="12">
    <source>
        <dbReference type="SAM" id="MobiDB-lite"/>
    </source>
</evidence>
<evidence type="ECO:0000256" key="1">
    <source>
        <dbReference type="ARBA" id="ARBA00004245"/>
    </source>
</evidence>
<feature type="coiled-coil region" evidence="11">
    <location>
        <begin position="358"/>
        <end position="429"/>
    </location>
</feature>